<name>A0A1L5NQT7_9HYPH</name>
<evidence type="ECO:0000313" key="2">
    <source>
        <dbReference type="EMBL" id="APO70232.1"/>
    </source>
</evidence>
<dbReference type="AlphaFoldDB" id="A0A1L5NQT7"/>
<reference evidence="2 3" key="1">
    <citation type="submission" date="2016-09" db="EMBL/GenBank/DDBJ databases">
        <title>The complete genome sequences of Rhizobium gallicum, symbiovars gallicum and phaseoli, symbionts associated to common bean (Phaseolus vulgaris).</title>
        <authorList>
            <person name="Bustos P."/>
            <person name="Santamaria R.I."/>
            <person name="Perez-Carrascal O.M."/>
            <person name="Juarez S."/>
            <person name="Lozano L."/>
            <person name="Martinez-Flores I."/>
            <person name="Martinez-Romero E."/>
            <person name="Cevallos M."/>
            <person name="Romero D."/>
            <person name="Davila G."/>
            <person name="Gonzalez V."/>
        </authorList>
    </citation>
    <scope>NUCLEOTIDE SEQUENCE [LARGE SCALE GENOMIC DNA]</scope>
    <source>
        <strain evidence="2 3">IE4872</strain>
        <plasmid evidence="3">prgalie4872c</plasmid>
    </source>
</reference>
<keyword evidence="2" id="KW-0614">Plasmid</keyword>
<geneLocation type="plasmid" evidence="3">
    <name>prgalie4872c</name>
</geneLocation>
<dbReference type="EMBL" id="CP017104">
    <property type="protein sequence ID" value="APO70232.1"/>
    <property type="molecule type" value="Genomic_DNA"/>
</dbReference>
<gene>
    <name evidence="2" type="ORF">IE4872_PC00204</name>
</gene>
<feature type="region of interest" description="Disordered" evidence="1">
    <location>
        <begin position="33"/>
        <end position="64"/>
    </location>
</feature>
<dbReference type="Proteomes" id="UP000184749">
    <property type="component" value="Plasmid pRgalIE4872c"/>
</dbReference>
<sequence length="64" mass="7280">MTEPLSFENLIAQFDPWQLEKLSFHGRRLCRQSTNRHSGRRLSEAGLWTSPSNSRHTAAVSEGP</sequence>
<evidence type="ECO:0000256" key="1">
    <source>
        <dbReference type="SAM" id="MobiDB-lite"/>
    </source>
</evidence>
<proteinExistence type="predicted"/>
<accession>A0A1L5NQT7</accession>
<protein>
    <submittedName>
        <fullName evidence="2">Uncharacterized protein</fullName>
    </submittedName>
</protein>
<organism evidence="2 3">
    <name type="scientific">Rhizobium gallicum</name>
    <dbReference type="NCBI Taxonomy" id="56730"/>
    <lineage>
        <taxon>Bacteria</taxon>
        <taxon>Pseudomonadati</taxon>
        <taxon>Pseudomonadota</taxon>
        <taxon>Alphaproteobacteria</taxon>
        <taxon>Hyphomicrobiales</taxon>
        <taxon>Rhizobiaceae</taxon>
        <taxon>Rhizobium/Agrobacterium group</taxon>
        <taxon>Rhizobium</taxon>
    </lineage>
</organism>
<evidence type="ECO:0000313" key="3">
    <source>
        <dbReference type="Proteomes" id="UP000184749"/>
    </source>
</evidence>